<protein>
    <submittedName>
        <fullName evidence="2">Uncharacterized protein</fullName>
    </submittedName>
</protein>
<gene>
    <name evidence="2" type="primary">33</name>
    <name evidence="2" type="ORF">SEA_NYCEIRAE_33</name>
</gene>
<feature type="transmembrane region" description="Helical" evidence="1">
    <location>
        <begin position="7"/>
        <end position="26"/>
    </location>
</feature>
<accession>A0A1C9EHY5</accession>
<sequence>MTTRRLDVASAGLVMVGIVCGVFSCWLAGVEALIITPSAAALTVGVTRLFKREAPRE</sequence>
<evidence type="ECO:0000256" key="1">
    <source>
        <dbReference type="SAM" id="Phobius"/>
    </source>
</evidence>
<organism evidence="2 3">
    <name type="scientific">Gordonia phage Nyceirae</name>
    <dbReference type="NCBI Taxonomy" id="1887651"/>
    <lineage>
        <taxon>Viruses</taxon>
        <taxon>Duplodnaviria</taxon>
        <taxon>Heunggongvirae</taxon>
        <taxon>Uroviricota</taxon>
        <taxon>Caudoviricetes</taxon>
        <taxon>Nyceiraevirus</taxon>
        <taxon>Nyceiraevirus nyceirae</taxon>
    </lineage>
</organism>
<evidence type="ECO:0000313" key="3">
    <source>
        <dbReference type="Proteomes" id="UP000201968"/>
    </source>
</evidence>
<keyword evidence="3" id="KW-1185">Reference proteome</keyword>
<keyword evidence="1" id="KW-1133">Transmembrane helix</keyword>
<dbReference type="EMBL" id="KX557282">
    <property type="protein sequence ID" value="AON97396.1"/>
    <property type="molecule type" value="Genomic_DNA"/>
</dbReference>
<reference evidence="3" key="1">
    <citation type="submission" date="2016-07" db="EMBL/GenBank/DDBJ databases">
        <authorList>
            <person name="Florea S."/>
            <person name="Webb J.S."/>
            <person name="Jaromczyk J."/>
            <person name="Schardl C.L."/>
        </authorList>
    </citation>
    <scope>NUCLEOTIDE SEQUENCE [LARGE SCALE GENOMIC DNA]</scope>
</reference>
<dbReference type="GeneID" id="29078398"/>
<dbReference type="Proteomes" id="UP000201968">
    <property type="component" value="Segment"/>
</dbReference>
<dbReference type="RefSeq" id="YP_009277951.1">
    <property type="nucleotide sequence ID" value="NC_031004.1"/>
</dbReference>
<dbReference type="KEGG" id="vg:29078398"/>
<dbReference type="PROSITE" id="PS51257">
    <property type="entry name" value="PROKAR_LIPOPROTEIN"/>
    <property type="match status" value="1"/>
</dbReference>
<name>A0A1C9EHY5_9CAUD</name>
<keyword evidence="1" id="KW-0472">Membrane</keyword>
<proteinExistence type="predicted"/>
<keyword evidence="1" id="KW-0812">Transmembrane</keyword>
<evidence type="ECO:0000313" key="2">
    <source>
        <dbReference type="EMBL" id="AON97396.1"/>
    </source>
</evidence>